<evidence type="ECO:0000313" key="2">
    <source>
        <dbReference type="EMBL" id="WNC15224.1"/>
    </source>
</evidence>
<gene>
    <name evidence="2" type="ORF">RGB73_02285</name>
</gene>
<name>A0ABY9T6W6_BREBE</name>
<dbReference type="PROSITE" id="PS51257">
    <property type="entry name" value="PROKAR_LIPOPROTEIN"/>
    <property type="match status" value="1"/>
</dbReference>
<sequence length="180" mass="20782">MKKWSAVIPFLSLLLVSCTAIPAESLQVHIQYQATLTDVFNHHYSVQVYQFEQIMKELSEAKDKEQVAYVAGMIESYRIQNPAFTPAIILTNEETKQILADIELQEQVVTLFQKKKAYLNNLQPLLEHRDLTQIQNKHEEFAKLHALTGRINDNRLFSRDPSKIDSYKKELAVLLQAIPE</sequence>
<keyword evidence="1" id="KW-0732">Signal</keyword>
<evidence type="ECO:0000313" key="3">
    <source>
        <dbReference type="Proteomes" id="UP001256827"/>
    </source>
</evidence>
<protein>
    <recommendedName>
        <fullName evidence="4">Lipoprotein</fullName>
    </recommendedName>
</protein>
<evidence type="ECO:0000256" key="1">
    <source>
        <dbReference type="SAM" id="SignalP"/>
    </source>
</evidence>
<proteinExistence type="predicted"/>
<keyword evidence="3" id="KW-1185">Reference proteome</keyword>
<feature type="signal peptide" evidence="1">
    <location>
        <begin position="1"/>
        <end position="22"/>
    </location>
</feature>
<accession>A0ABY9T6W6</accession>
<dbReference type="Proteomes" id="UP001256827">
    <property type="component" value="Chromosome"/>
</dbReference>
<evidence type="ECO:0008006" key="4">
    <source>
        <dbReference type="Google" id="ProtNLM"/>
    </source>
</evidence>
<organism evidence="2 3">
    <name type="scientific">Brevibacillus brevis</name>
    <name type="common">Bacillus brevis</name>
    <dbReference type="NCBI Taxonomy" id="1393"/>
    <lineage>
        <taxon>Bacteria</taxon>
        <taxon>Bacillati</taxon>
        <taxon>Bacillota</taxon>
        <taxon>Bacilli</taxon>
        <taxon>Bacillales</taxon>
        <taxon>Paenibacillaceae</taxon>
        <taxon>Brevibacillus</taxon>
    </lineage>
</organism>
<reference evidence="2 3" key="1">
    <citation type="submission" date="2023-09" db="EMBL/GenBank/DDBJ databases">
        <title>Complete Genome and Methylome dissection of Bacillus brevis NEB573 original source of BbsI restriction endonuclease.</title>
        <authorList>
            <person name="Fomenkov A."/>
            <person name="Roberts R.D."/>
        </authorList>
    </citation>
    <scope>NUCLEOTIDE SEQUENCE [LARGE SCALE GENOMIC DNA]</scope>
    <source>
        <strain evidence="2 3">NEB573</strain>
    </source>
</reference>
<dbReference type="RefSeq" id="WP_310768733.1">
    <property type="nucleotide sequence ID" value="NZ_CP134050.1"/>
</dbReference>
<dbReference type="EMBL" id="CP134050">
    <property type="protein sequence ID" value="WNC15224.1"/>
    <property type="molecule type" value="Genomic_DNA"/>
</dbReference>
<feature type="chain" id="PRO_5046566604" description="Lipoprotein" evidence="1">
    <location>
        <begin position="23"/>
        <end position="180"/>
    </location>
</feature>